<keyword evidence="17" id="KW-0539">Nucleus</keyword>
<dbReference type="GO" id="GO:0005737">
    <property type="term" value="C:cytoplasm"/>
    <property type="evidence" value="ECO:0007669"/>
    <property type="project" value="UniProtKB-ARBA"/>
</dbReference>
<evidence type="ECO:0000313" key="27">
    <source>
        <dbReference type="EMBL" id="OWK63372.1"/>
    </source>
</evidence>
<evidence type="ECO:0000256" key="16">
    <source>
        <dbReference type="ARBA" id="ARBA00023163"/>
    </source>
</evidence>
<evidence type="ECO:0000256" key="12">
    <source>
        <dbReference type="ARBA" id="ARBA00022840"/>
    </source>
</evidence>
<feature type="compositionally biased region" description="Low complexity" evidence="24">
    <location>
        <begin position="366"/>
        <end position="380"/>
    </location>
</feature>
<evidence type="ECO:0000256" key="2">
    <source>
        <dbReference type="ARBA" id="ARBA00006991"/>
    </source>
</evidence>
<evidence type="ECO:0000259" key="26">
    <source>
        <dbReference type="PROSITE" id="PS50157"/>
    </source>
</evidence>
<keyword evidence="8 23" id="KW-0547">Nucleotide-binding</keyword>
<feature type="domain" description="C2H2-type" evidence="26">
    <location>
        <begin position="213"/>
        <end position="241"/>
    </location>
</feature>
<dbReference type="Gene3D" id="3.30.200.20">
    <property type="entry name" value="Phosphorylase Kinase, domain 1"/>
    <property type="match status" value="1"/>
</dbReference>
<dbReference type="FunFam" id="3.30.200.20:FF:000316">
    <property type="entry name" value="Proto-oncogene serine/threonine-protein kinase mos"/>
    <property type="match status" value="1"/>
</dbReference>
<dbReference type="GO" id="GO:0045944">
    <property type="term" value="P:positive regulation of transcription by RNA polymerase II"/>
    <property type="evidence" value="ECO:0007669"/>
    <property type="project" value="UniProtKB-ARBA"/>
</dbReference>
<comment type="catalytic activity">
    <reaction evidence="20">
        <text>L-threonyl-[protein] + ATP = O-phospho-L-threonyl-[protein] + ADP + H(+)</text>
        <dbReference type="Rhea" id="RHEA:46608"/>
        <dbReference type="Rhea" id="RHEA-COMP:11060"/>
        <dbReference type="Rhea" id="RHEA-COMP:11605"/>
        <dbReference type="ChEBI" id="CHEBI:15378"/>
        <dbReference type="ChEBI" id="CHEBI:30013"/>
        <dbReference type="ChEBI" id="CHEBI:30616"/>
        <dbReference type="ChEBI" id="CHEBI:61977"/>
        <dbReference type="ChEBI" id="CHEBI:456216"/>
        <dbReference type="EC" id="2.7.11.1"/>
    </reaction>
</comment>
<dbReference type="InterPro" id="IPR000719">
    <property type="entry name" value="Prot_kinase_dom"/>
</dbReference>
<dbReference type="FunFam" id="1.10.510.10:FF:000490">
    <property type="entry name" value="Proto-oncogene serine/threonine-protein kinase mos"/>
    <property type="match status" value="1"/>
</dbReference>
<evidence type="ECO:0000256" key="6">
    <source>
        <dbReference type="ARBA" id="ARBA00022723"/>
    </source>
</evidence>
<dbReference type="InterPro" id="IPR017441">
    <property type="entry name" value="Protein_kinase_ATP_BS"/>
</dbReference>
<dbReference type="PROSITE" id="PS00108">
    <property type="entry name" value="PROTEIN_KINASE_ST"/>
    <property type="match status" value="1"/>
</dbReference>
<keyword evidence="16" id="KW-0804">Transcription</keyword>
<dbReference type="GO" id="GO:0005524">
    <property type="term" value="F:ATP binding"/>
    <property type="evidence" value="ECO:0007669"/>
    <property type="project" value="UniProtKB-UniRule"/>
</dbReference>
<feature type="region of interest" description="Disordered" evidence="24">
    <location>
        <begin position="1"/>
        <end position="30"/>
    </location>
</feature>
<dbReference type="EMBL" id="MUZQ01000013">
    <property type="protein sequence ID" value="OWK63372.1"/>
    <property type="molecule type" value="Genomic_DNA"/>
</dbReference>
<dbReference type="PROSITE" id="PS00028">
    <property type="entry name" value="ZINC_FINGER_C2H2_1"/>
    <property type="match status" value="7"/>
</dbReference>
<dbReference type="InterPro" id="IPR051681">
    <property type="entry name" value="Ser/Thr_Kinases-Pseudokinases"/>
</dbReference>
<sequence length="803" mass="88895">MATVIPGDLSEVRDTQKVPSGKRKRGETKPRKNFPCQLCDKAFNSVEKLKVHSYSHTGERPYKCTQQDCTKAFVSKYKLLRHMATHSPEKTHKCNYCEKMFHRKDHLKNHLHTHNPNKEAFKCEECGKNYNTKLGFKRHLALHAATSGDLTCKVCLQTFESTGVLLEHLKTHAGKSSGGVKEKKHQCEHCDRRFYTRKDVRRHMVVHTGRKDFLCQYCAQRFGRKDHLTRHMKKSHNQELLKVKTEPMDLLDPFTCNVSVPIKDELLPVMSLPSSELTSKPFTNTLQLNLYNTQIQSMQSSASAHQMVATSLPLGMPCPIDMESVHPSHQLSLKYPLGTTSYSISMPEKEQPLKGEIESYLMELQSGMPSSSQDSQASSSKLGLDPQVGPLDDGSGEVSLSKGSVPISEPLNAPSLDFSQLFNFIPVNGPPYNPSVSVGNLGMSYTQEEAHSSMTQLPPQTQDPQDPSNSIGLGSLHSFSPLVIPGKDSKSFLGGASSARTRRLPSRLSWCSIDWEQLCLLQPLGSGGFGSVYKATYHGATVAVKQVKKSSKNRLASRQSFWAELNVAQLQHDNVVRVVAASTCAPASENSLGTIIMEYVGNITLHHVIYGTGGAWRQGEDDEEGCGRKALSMEQTVCYSCDIMTGLAFLHSQDIVHLDLKPANVFITEQGVCKIGDFGCSQKLEMGSSQSARVCQQGGTYTHRAPELLKGERVTAKADIYSFAITLWQMVTREQPYVGERQHVLYAVVAYNLRPSLAAEEFHGSPAGQTLHGIVSCCWTANAEERLPADQLLPSLRALKQSL</sequence>
<evidence type="ECO:0000256" key="11">
    <source>
        <dbReference type="ARBA" id="ARBA00022833"/>
    </source>
</evidence>
<keyword evidence="4" id="KW-0723">Serine/threonine-protein kinase</keyword>
<evidence type="ECO:0000256" key="14">
    <source>
        <dbReference type="ARBA" id="ARBA00023125"/>
    </source>
</evidence>
<feature type="domain" description="C2H2-type" evidence="26">
    <location>
        <begin position="150"/>
        <end position="177"/>
    </location>
</feature>
<dbReference type="SUPFAM" id="SSF56112">
    <property type="entry name" value="Protein kinase-like (PK-like)"/>
    <property type="match status" value="1"/>
</dbReference>
<dbReference type="Gene3D" id="3.30.160.60">
    <property type="entry name" value="Classic Zinc Finger"/>
    <property type="match status" value="6"/>
</dbReference>
<dbReference type="GO" id="GO:0008270">
    <property type="term" value="F:zinc ion binding"/>
    <property type="evidence" value="ECO:0007669"/>
    <property type="project" value="UniProtKB-KW"/>
</dbReference>
<dbReference type="STRING" id="299123.ENSLSDP00000020248"/>
<evidence type="ECO:0000256" key="1">
    <source>
        <dbReference type="ARBA" id="ARBA00004123"/>
    </source>
</evidence>
<feature type="domain" description="C2H2-type" evidence="26">
    <location>
        <begin position="34"/>
        <end position="61"/>
    </location>
</feature>
<dbReference type="InterPro" id="IPR011009">
    <property type="entry name" value="Kinase-like_dom_sf"/>
</dbReference>
<comment type="similarity">
    <text evidence="2">Belongs to the krueppel C2H2-type zinc-finger protein family.</text>
</comment>
<keyword evidence="14" id="KW-0238">DNA-binding</keyword>
<dbReference type="FunFam" id="3.30.160.60:FF:000482">
    <property type="entry name" value="PLAG1 like zinc finger 1"/>
    <property type="match status" value="1"/>
</dbReference>
<comment type="catalytic activity">
    <reaction evidence="21">
        <text>L-seryl-[protein] + ATP = O-phospho-L-seryl-[protein] + ADP + H(+)</text>
        <dbReference type="Rhea" id="RHEA:17989"/>
        <dbReference type="Rhea" id="RHEA-COMP:9863"/>
        <dbReference type="Rhea" id="RHEA-COMP:11604"/>
        <dbReference type="ChEBI" id="CHEBI:15378"/>
        <dbReference type="ChEBI" id="CHEBI:29999"/>
        <dbReference type="ChEBI" id="CHEBI:30616"/>
        <dbReference type="ChEBI" id="CHEBI:83421"/>
        <dbReference type="ChEBI" id="CHEBI:456216"/>
        <dbReference type="EC" id="2.7.11.1"/>
    </reaction>
</comment>
<dbReference type="AlphaFoldDB" id="A0A218VCQ9"/>
<evidence type="ECO:0000256" key="10">
    <source>
        <dbReference type="ARBA" id="ARBA00022777"/>
    </source>
</evidence>
<protein>
    <recommendedName>
        <fullName evidence="18">Serine/threonine-protein kinase mos</fullName>
        <ecNumber evidence="3">2.7.11.1</ecNumber>
    </recommendedName>
    <alternativeName>
        <fullName evidence="19">Oocyte maturation factor mos</fullName>
    </alternativeName>
</protein>
<evidence type="ECO:0000256" key="17">
    <source>
        <dbReference type="ARBA" id="ARBA00023242"/>
    </source>
</evidence>
<feature type="domain" description="C2H2-type" evidence="26">
    <location>
        <begin position="121"/>
        <end position="148"/>
    </location>
</feature>
<dbReference type="GO" id="GO:0003700">
    <property type="term" value="F:DNA-binding transcription factor activity"/>
    <property type="evidence" value="ECO:0007669"/>
    <property type="project" value="UniProtKB-ARBA"/>
</dbReference>
<keyword evidence="6" id="KW-0479">Metal-binding</keyword>
<dbReference type="Gene3D" id="1.10.510.10">
    <property type="entry name" value="Transferase(Phosphotransferase) domain 1"/>
    <property type="match status" value="1"/>
</dbReference>
<feature type="region of interest" description="Disordered" evidence="24">
    <location>
        <begin position="366"/>
        <end position="403"/>
    </location>
</feature>
<evidence type="ECO:0000256" key="4">
    <source>
        <dbReference type="ARBA" id="ARBA00022527"/>
    </source>
</evidence>
<keyword evidence="9 22" id="KW-0863">Zinc-finger</keyword>
<dbReference type="InterPro" id="IPR008271">
    <property type="entry name" value="Ser/Thr_kinase_AS"/>
</dbReference>
<evidence type="ECO:0000256" key="24">
    <source>
        <dbReference type="SAM" id="MobiDB-lite"/>
    </source>
</evidence>
<evidence type="ECO:0000313" key="28">
    <source>
        <dbReference type="Proteomes" id="UP000197619"/>
    </source>
</evidence>
<evidence type="ECO:0000256" key="7">
    <source>
        <dbReference type="ARBA" id="ARBA00022737"/>
    </source>
</evidence>
<keyword evidence="10" id="KW-0418">Kinase</keyword>
<evidence type="ECO:0000256" key="21">
    <source>
        <dbReference type="ARBA" id="ARBA00048679"/>
    </source>
</evidence>
<dbReference type="CDD" id="cd13979">
    <property type="entry name" value="STKc_Mos"/>
    <property type="match status" value="1"/>
</dbReference>
<dbReference type="SMART" id="SM00220">
    <property type="entry name" value="S_TKc"/>
    <property type="match status" value="1"/>
</dbReference>
<evidence type="ECO:0000256" key="20">
    <source>
        <dbReference type="ARBA" id="ARBA00047899"/>
    </source>
</evidence>
<feature type="region of interest" description="Disordered" evidence="24">
    <location>
        <begin position="447"/>
        <end position="472"/>
    </location>
</feature>
<organism evidence="27 28">
    <name type="scientific">Lonchura striata</name>
    <name type="common">white-rumped munia</name>
    <dbReference type="NCBI Taxonomy" id="40157"/>
    <lineage>
        <taxon>Eukaryota</taxon>
        <taxon>Metazoa</taxon>
        <taxon>Chordata</taxon>
        <taxon>Craniata</taxon>
        <taxon>Vertebrata</taxon>
        <taxon>Euteleostomi</taxon>
        <taxon>Archelosauria</taxon>
        <taxon>Archosauria</taxon>
        <taxon>Dinosauria</taxon>
        <taxon>Saurischia</taxon>
        <taxon>Theropoda</taxon>
        <taxon>Coelurosauria</taxon>
        <taxon>Aves</taxon>
        <taxon>Neognathae</taxon>
        <taxon>Neoaves</taxon>
        <taxon>Telluraves</taxon>
        <taxon>Australaves</taxon>
        <taxon>Passeriformes</taxon>
        <taxon>Passeroidea</taxon>
        <taxon>Estrildidae</taxon>
        <taxon>Estrildinae</taxon>
        <taxon>Lonchura</taxon>
    </lineage>
</organism>
<evidence type="ECO:0000256" key="3">
    <source>
        <dbReference type="ARBA" id="ARBA00012513"/>
    </source>
</evidence>
<evidence type="ECO:0000256" key="13">
    <source>
        <dbReference type="ARBA" id="ARBA00023015"/>
    </source>
</evidence>
<feature type="compositionally biased region" description="Low complexity" evidence="24">
    <location>
        <begin position="455"/>
        <end position="467"/>
    </location>
</feature>
<keyword evidence="28" id="KW-1185">Reference proteome</keyword>
<feature type="domain" description="Protein kinase" evidence="25">
    <location>
        <begin position="518"/>
        <end position="799"/>
    </location>
</feature>
<dbReference type="InterPro" id="IPR036236">
    <property type="entry name" value="Znf_C2H2_sf"/>
</dbReference>
<dbReference type="FunFam" id="3.30.160.60:FF:000256">
    <property type="entry name" value="PLAG1 like zinc finger 2"/>
    <property type="match status" value="1"/>
</dbReference>
<dbReference type="InterPro" id="IPR013087">
    <property type="entry name" value="Znf_C2H2_type"/>
</dbReference>
<dbReference type="SUPFAM" id="SSF57667">
    <property type="entry name" value="beta-beta-alpha zinc fingers"/>
    <property type="match status" value="4"/>
</dbReference>
<feature type="domain" description="C2H2-type" evidence="26">
    <location>
        <begin position="92"/>
        <end position="119"/>
    </location>
</feature>
<evidence type="ECO:0000259" key="25">
    <source>
        <dbReference type="PROSITE" id="PS50011"/>
    </source>
</evidence>
<dbReference type="EC" id="2.7.11.1" evidence="3"/>
<evidence type="ECO:0000256" key="5">
    <source>
        <dbReference type="ARBA" id="ARBA00022679"/>
    </source>
</evidence>
<dbReference type="GO" id="GO:0016604">
    <property type="term" value="C:nuclear body"/>
    <property type="evidence" value="ECO:0007669"/>
    <property type="project" value="UniProtKB-ARBA"/>
</dbReference>
<evidence type="ECO:0000256" key="9">
    <source>
        <dbReference type="ARBA" id="ARBA00022771"/>
    </source>
</evidence>
<dbReference type="PANTHER" id="PTHR44329:SF285">
    <property type="entry name" value="V-MOS MOLONEY MURINE SARCOMA VIRAL ONCO HOMOLOG"/>
    <property type="match status" value="1"/>
</dbReference>
<keyword evidence="15" id="KW-0010">Activator</keyword>
<dbReference type="GO" id="GO:0000977">
    <property type="term" value="F:RNA polymerase II transcription regulatory region sequence-specific DNA binding"/>
    <property type="evidence" value="ECO:0007669"/>
    <property type="project" value="UniProtKB-ARBA"/>
</dbReference>
<gene>
    <name evidence="27" type="primary">PLAG1</name>
    <name evidence="27" type="ORF">RLOC_00005539</name>
</gene>
<dbReference type="PROSITE" id="PS00107">
    <property type="entry name" value="PROTEIN_KINASE_ATP"/>
    <property type="match status" value="1"/>
</dbReference>
<dbReference type="FunFam" id="3.30.160.60:FF:000425">
    <property type="entry name" value="PLAG1 like zinc finger 1"/>
    <property type="match status" value="1"/>
</dbReference>
<keyword evidence="11" id="KW-0862">Zinc</keyword>
<evidence type="ECO:0000256" key="19">
    <source>
        <dbReference type="ARBA" id="ARBA00041254"/>
    </source>
</evidence>
<dbReference type="Pfam" id="PF00069">
    <property type="entry name" value="Pkinase"/>
    <property type="match status" value="1"/>
</dbReference>
<dbReference type="FunFam" id="3.30.160.60:FF:000231">
    <property type="entry name" value="PLAG1 like zinc finger 2"/>
    <property type="match status" value="1"/>
</dbReference>
<keyword evidence="5" id="KW-0808">Transferase</keyword>
<dbReference type="PANTHER" id="PTHR44329">
    <property type="entry name" value="SERINE/THREONINE-PROTEIN KINASE TNNI3K-RELATED"/>
    <property type="match status" value="1"/>
</dbReference>
<name>A0A218VCQ9_9PASE</name>
<keyword evidence="7" id="KW-0677">Repeat</keyword>
<dbReference type="PROSITE" id="PS50011">
    <property type="entry name" value="PROTEIN_KINASE_DOM"/>
    <property type="match status" value="1"/>
</dbReference>
<dbReference type="FunFam" id="3.30.160.60:FF:001618">
    <property type="entry name" value="Zinc finger protein 16"/>
    <property type="match status" value="1"/>
</dbReference>
<dbReference type="PROSITE" id="PS50157">
    <property type="entry name" value="ZINC_FINGER_C2H2_2"/>
    <property type="match status" value="7"/>
</dbReference>
<dbReference type="GO" id="GO:0004674">
    <property type="term" value="F:protein serine/threonine kinase activity"/>
    <property type="evidence" value="ECO:0007669"/>
    <property type="project" value="UniProtKB-KW"/>
</dbReference>
<accession>A0A218VCQ9</accession>
<dbReference type="SMART" id="SM00355">
    <property type="entry name" value="ZnF_C2H2"/>
    <property type="match status" value="7"/>
</dbReference>
<reference evidence="27 28" key="1">
    <citation type="submission" date="2017-05" db="EMBL/GenBank/DDBJ databases">
        <title>Genome of assembly of the Bengalese finch, Lonchura striata domestica.</title>
        <authorList>
            <person name="Colquitt B.M."/>
            <person name="Brainard M.S."/>
        </authorList>
    </citation>
    <scope>NUCLEOTIDE SEQUENCE [LARGE SCALE GENOMIC DNA]</scope>
    <source>
        <strain evidence="27">White83orange57</strain>
    </source>
</reference>
<keyword evidence="13" id="KW-0805">Transcription regulation</keyword>
<evidence type="ECO:0000256" key="22">
    <source>
        <dbReference type="PROSITE-ProRule" id="PRU00042"/>
    </source>
</evidence>
<proteinExistence type="inferred from homology"/>
<dbReference type="Proteomes" id="UP000197619">
    <property type="component" value="Unassembled WGS sequence"/>
</dbReference>
<keyword evidence="12 23" id="KW-0067">ATP-binding</keyword>
<dbReference type="Pfam" id="PF00096">
    <property type="entry name" value="zf-C2H2"/>
    <property type="match status" value="4"/>
</dbReference>
<feature type="domain" description="C2H2-type" evidence="26">
    <location>
        <begin position="185"/>
        <end position="212"/>
    </location>
</feature>
<feature type="domain" description="C2H2-type" evidence="26">
    <location>
        <begin position="62"/>
        <end position="91"/>
    </location>
</feature>
<evidence type="ECO:0000256" key="23">
    <source>
        <dbReference type="PROSITE-ProRule" id="PRU10141"/>
    </source>
</evidence>
<comment type="caution">
    <text evidence="27">The sequence shown here is derived from an EMBL/GenBank/DDBJ whole genome shotgun (WGS) entry which is preliminary data.</text>
</comment>
<feature type="binding site" evidence="23">
    <location>
        <position position="545"/>
    </location>
    <ligand>
        <name>ATP</name>
        <dbReference type="ChEBI" id="CHEBI:30616"/>
    </ligand>
</feature>
<evidence type="ECO:0000256" key="8">
    <source>
        <dbReference type="ARBA" id="ARBA00022741"/>
    </source>
</evidence>
<evidence type="ECO:0000256" key="15">
    <source>
        <dbReference type="ARBA" id="ARBA00023159"/>
    </source>
</evidence>
<comment type="subcellular location">
    <subcellularLocation>
        <location evidence="1">Nucleus</location>
    </subcellularLocation>
</comment>
<evidence type="ECO:0000256" key="18">
    <source>
        <dbReference type="ARBA" id="ARBA00039436"/>
    </source>
</evidence>